<evidence type="ECO:0000256" key="2">
    <source>
        <dbReference type="ARBA" id="ARBA00022692"/>
    </source>
</evidence>
<keyword evidence="3 5" id="KW-1133">Transmembrane helix</keyword>
<keyword evidence="4 5" id="KW-0472">Membrane</keyword>
<reference evidence="7 8" key="1">
    <citation type="journal article" date="2019" name="Int. J. Syst. Evol. Microbiol.">
        <title>The Global Catalogue of Microorganisms (GCM) 10K type strain sequencing project: providing services to taxonomists for standard genome sequencing and annotation.</title>
        <authorList>
            <consortium name="The Broad Institute Genomics Platform"/>
            <consortium name="The Broad Institute Genome Sequencing Center for Infectious Disease"/>
            <person name="Wu L."/>
            <person name="Ma J."/>
        </authorList>
    </citation>
    <scope>NUCLEOTIDE SEQUENCE [LARGE SCALE GENOMIC DNA]</scope>
    <source>
        <strain evidence="7 8">JCM 3272</strain>
    </source>
</reference>
<feature type="domain" description="Integral membrane bound transporter" evidence="6">
    <location>
        <begin position="172"/>
        <end position="300"/>
    </location>
</feature>
<accession>A0ABN3G3N5</accession>
<feature type="transmembrane region" description="Helical" evidence="5">
    <location>
        <begin position="160"/>
        <end position="177"/>
    </location>
</feature>
<dbReference type="InterPro" id="IPR049453">
    <property type="entry name" value="Memb_transporter_dom"/>
</dbReference>
<feature type="transmembrane region" description="Helical" evidence="5">
    <location>
        <begin position="212"/>
        <end position="229"/>
    </location>
</feature>
<comment type="caution">
    <text evidence="7">The sequence shown here is derived from an EMBL/GenBank/DDBJ whole genome shotgun (WGS) entry which is preliminary data.</text>
</comment>
<evidence type="ECO:0000256" key="3">
    <source>
        <dbReference type="ARBA" id="ARBA00022989"/>
    </source>
</evidence>
<feature type="transmembrane region" description="Helical" evidence="5">
    <location>
        <begin position="48"/>
        <end position="67"/>
    </location>
</feature>
<feature type="transmembrane region" description="Helical" evidence="5">
    <location>
        <begin position="235"/>
        <end position="250"/>
    </location>
</feature>
<keyword evidence="2 5" id="KW-0812">Transmembrane</keyword>
<keyword evidence="8" id="KW-1185">Reference proteome</keyword>
<evidence type="ECO:0000259" key="6">
    <source>
        <dbReference type="Pfam" id="PF13515"/>
    </source>
</evidence>
<dbReference type="Proteomes" id="UP001501444">
    <property type="component" value="Unassembled WGS sequence"/>
</dbReference>
<protein>
    <recommendedName>
        <fullName evidence="6">Integral membrane bound transporter domain-containing protein</fullName>
    </recommendedName>
</protein>
<name>A0ABN3G3N5_9ACTN</name>
<evidence type="ECO:0000256" key="1">
    <source>
        <dbReference type="ARBA" id="ARBA00004141"/>
    </source>
</evidence>
<feature type="transmembrane region" description="Helical" evidence="5">
    <location>
        <begin position="73"/>
        <end position="91"/>
    </location>
</feature>
<organism evidence="7 8">
    <name type="scientific">Dactylosporangium salmoneum</name>
    <dbReference type="NCBI Taxonomy" id="53361"/>
    <lineage>
        <taxon>Bacteria</taxon>
        <taxon>Bacillati</taxon>
        <taxon>Actinomycetota</taxon>
        <taxon>Actinomycetes</taxon>
        <taxon>Micromonosporales</taxon>
        <taxon>Micromonosporaceae</taxon>
        <taxon>Dactylosporangium</taxon>
    </lineage>
</organism>
<dbReference type="Pfam" id="PF13515">
    <property type="entry name" value="FUSC_2"/>
    <property type="match status" value="1"/>
</dbReference>
<evidence type="ECO:0000256" key="5">
    <source>
        <dbReference type="SAM" id="Phobius"/>
    </source>
</evidence>
<dbReference type="EMBL" id="BAAARV010000023">
    <property type="protein sequence ID" value="GAA2343558.1"/>
    <property type="molecule type" value="Genomic_DNA"/>
</dbReference>
<evidence type="ECO:0000313" key="8">
    <source>
        <dbReference type="Proteomes" id="UP001501444"/>
    </source>
</evidence>
<gene>
    <name evidence="7" type="ORF">GCM10010170_028570</name>
</gene>
<proteinExistence type="predicted"/>
<comment type="subcellular location">
    <subcellularLocation>
        <location evidence="1">Membrane</location>
        <topology evidence="1">Multi-pass membrane protein</topology>
    </subcellularLocation>
</comment>
<feature type="transmembrane region" description="Helical" evidence="5">
    <location>
        <begin position="12"/>
        <end position="36"/>
    </location>
</feature>
<feature type="transmembrane region" description="Helical" evidence="5">
    <location>
        <begin position="288"/>
        <end position="308"/>
    </location>
</feature>
<sequence length="404" mass="41783">MAGFAPVLATVATLAPIAGAAHTGIGIVVLGAAVSLMSARSAHARSPWRLLLVPVGAVVIATFAVLFHTAHAFGDAFFVVTVAAATAARALGPAAGRFGRALILPLIGMLIAPINPGPHPLRTLAWATLAVFVAEVYGLLRVQPAEEELPSTAAPRIHAWRAAQSALALTLAFTIGQTVFGEHWAWTVISAYTVGAAARSRGDALLKGAHRTLGALGGTAVATCLTLLIGDHRQVAVALLLAILAAAFSLRQYGYAWWAAGVTAALALLYSLLGVSGTEALPLLGTRLLAVFVGALCAILPATLLAPIRTGAVLHKRTAETLRSARDGDYALAVRQVGALREAAQPLLAIRRFRERRELAWVDALTGALPDLRALSADPADTVALGRVRTTLKAVGTDLKAAVS</sequence>
<evidence type="ECO:0000313" key="7">
    <source>
        <dbReference type="EMBL" id="GAA2343558.1"/>
    </source>
</evidence>
<evidence type="ECO:0000256" key="4">
    <source>
        <dbReference type="ARBA" id="ARBA00023136"/>
    </source>
</evidence>
<feature type="transmembrane region" description="Helical" evidence="5">
    <location>
        <begin position="257"/>
        <end position="276"/>
    </location>
</feature>